<dbReference type="PANTHER" id="PTHR39602">
    <property type="entry name" value="ACW-9"/>
    <property type="match status" value="1"/>
</dbReference>
<evidence type="ECO:0000313" key="3">
    <source>
        <dbReference type="Proteomes" id="UP001056384"/>
    </source>
</evidence>
<dbReference type="AlphaFoldDB" id="A0A9Q9AT63"/>
<accession>A0A9Q9AT63</accession>
<dbReference type="Proteomes" id="UP001056384">
    <property type="component" value="Chromosome 3"/>
</dbReference>
<evidence type="ECO:0008006" key="4">
    <source>
        <dbReference type="Google" id="ProtNLM"/>
    </source>
</evidence>
<organism evidence="2 3">
    <name type="scientific">Septoria linicola</name>
    <dbReference type="NCBI Taxonomy" id="215465"/>
    <lineage>
        <taxon>Eukaryota</taxon>
        <taxon>Fungi</taxon>
        <taxon>Dikarya</taxon>
        <taxon>Ascomycota</taxon>
        <taxon>Pezizomycotina</taxon>
        <taxon>Dothideomycetes</taxon>
        <taxon>Dothideomycetidae</taxon>
        <taxon>Mycosphaerellales</taxon>
        <taxon>Mycosphaerellaceae</taxon>
        <taxon>Septoria</taxon>
    </lineage>
</organism>
<keyword evidence="3" id="KW-1185">Reference proteome</keyword>
<protein>
    <recommendedName>
        <fullName evidence="4">Small secreted protein</fullName>
    </recommendedName>
</protein>
<sequence>MQFSTTVLALLAAATTSLATPVPEPANAVNMMAATPQWTIQNFKRTCAQDAKSCQYSFGINTNNGQAVTNCNYNVTGNPAARATYQNVQCGAFRIGSTWSGQFGAGQGFQTLSVVRNKQIVYPAYKDSQLAGGETVKPDQSYTPQNLP</sequence>
<reference evidence="2" key="1">
    <citation type="submission" date="2022-06" db="EMBL/GenBank/DDBJ databases">
        <title>Complete genome sequences of two strains of the flax pathogen Septoria linicola.</title>
        <authorList>
            <person name="Lapalu N."/>
            <person name="Simon A."/>
            <person name="Demenou B."/>
            <person name="Paumier D."/>
            <person name="Guillot M.-P."/>
            <person name="Gout L."/>
            <person name="Valade R."/>
        </authorList>
    </citation>
    <scope>NUCLEOTIDE SEQUENCE</scope>
    <source>
        <strain evidence="2">SE15195</strain>
    </source>
</reference>
<gene>
    <name evidence="2" type="ORF">Slin15195_G048350</name>
</gene>
<evidence type="ECO:0000256" key="1">
    <source>
        <dbReference type="SAM" id="SignalP"/>
    </source>
</evidence>
<name>A0A9Q9AT63_9PEZI</name>
<keyword evidence="1" id="KW-0732">Signal</keyword>
<dbReference type="OrthoDB" id="5352317at2759"/>
<dbReference type="PANTHER" id="PTHR39602:SF2">
    <property type="entry name" value="ACW-9"/>
    <property type="match status" value="1"/>
</dbReference>
<evidence type="ECO:0000313" key="2">
    <source>
        <dbReference type="EMBL" id="USW51516.1"/>
    </source>
</evidence>
<proteinExistence type="predicted"/>
<feature type="chain" id="PRO_5040439979" description="Small secreted protein" evidence="1">
    <location>
        <begin position="20"/>
        <end position="148"/>
    </location>
</feature>
<feature type="signal peptide" evidence="1">
    <location>
        <begin position="1"/>
        <end position="19"/>
    </location>
</feature>
<dbReference type="EMBL" id="CP099420">
    <property type="protein sequence ID" value="USW51516.1"/>
    <property type="molecule type" value="Genomic_DNA"/>
</dbReference>